<dbReference type="OrthoDB" id="9807879at2"/>
<organism evidence="2 3">
    <name type="scientific">Megasphaera cerevisiae DSM 20462</name>
    <dbReference type="NCBI Taxonomy" id="1122219"/>
    <lineage>
        <taxon>Bacteria</taxon>
        <taxon>Bacillati</taxon>
        <taxon>Bacillota</taxon>
        <taxon>Negativicutes</taxon>
        <taxon>Veillonellales</taxon>
        <taxon>Veillonellaceae</taxon>
        <taxon>Megasphaera</taxon>
    </lineage>
</organism>
<evidence type="ECO:0000259" key="1">
    <source>
        <dbReference type="Pfam" id="PF04015"/>
    </source>
</evidence>
<sequence length="372" mass="40521">MEKQDLIVTYGTDAAAMTRQVLDKADLASMISDGNAKIGIKPNLVVAKPHNSGATTSPVMVEAVLRYLREHGFKQLLILEGSWVGDSTKKAFSVSGIEEAAEKYGVPLLDTKDDAYCRVQAGPMEMEISKTALDLDFIINMPVLKGHCQTKITGALKNLKGCMSDREKRHFHLLGLHRPIAYLNTVLKSGFILMDGLCGDLDFEEGGNPVPMNRIIGGVDPVLVDSYVAEAMGYSPEEIEYIKIAHELGVGSCDIIHANRIVLHHDHVLVRPLYSRKVQLLSQAIVEKEACSACYANLIQALARLQDKHLLVHFKQQPIFIGQGFKGKTGDGVGCGACTQGFRCSVPGCPPAATTILHVLLQEIGRKSAFPF</sequence>
<proteinExistence type="predicted"/>
<accession>A0A0J6ZQ52</accession>
<name>A0A0J6ZQ52_9FIRM</name>
<dbReference type="Proteomes" id="UP000036503">
    <property type="component" value="Unassembled WGS sequence"/>
</dbReference>
<evidence type="ECO:0000313" key="3">
    <source>
        <dbReference type="Proteomes" id="UP000036503"/>
    </source>
</evidence>
<dbReference type="Pfam" id="PF04015">
    <property type="entry name" value="DUF362"/>
    <property type="match status" value="1"/>
</dbReference>
<keyword evidence="3" id="KW-1185">Reference proteome</keyword>
<dbReference type="RefSeq" id="WP_048513666.1">
    <property type="nucleotide sequence ID" value="NZ_FUXD01000014.1"/>
</dbReference>
<protein>
    <submittedName>
        <fullName evidence="2">Iron-sulfur cluster-binding protein</fullName>
    </submittedName>
</protein>
<evidence type="ECO:0000313" key="2">
    <source>
        <dbReference type="EMBL" id="KMO87051.1"/>
    </source>
</evidence>
<dbReference type="EMBL" id="LEKT01000010">
    <property type="protein sequence ID" value="KMO87051.1"/>
    <property type="molecule type" value="Genomic_DNA"/>
</dbReference>
<gene>
    <name evidence="2" type="ORF">AB840_04600</name>
</gene>
<reference evidence="2 3" key="1">
    <citation type="submission" date="2015-06" db="EMBL/GenBank/DDBJ databases">
        <title>Draft genome sequence of beer spoilage bacterium Megasphaera cerevisiae type strain 20462.</title>
        <authorList>
            <person name="Kutumbaka K."/>
            <person name="Pasmowitz J."/>
            <person name="Mategko J."/>
            <person name="Reyes D."/>
            <person name="Friedrich A."/>
            <person name="Han S."/>
            <person name="Martens-Habbena W."/>
            <person name="Neal-McKinney J."/>
            <person name="Janagama H.K."/>
            <person name="Nadala C."/>
            <person name="Samadpour M."/>
        </authorList>
    </citation>
    <scope>NUCLEOTIDE SEQUENCE [LARGE SCALE GENOMIC DNA]</scope>
    <source>
        <strain evidence="2 3">DSM 20462</strain>
    </source>
</reference>
<feature type="domain" description="DUF362" evidence="1">
    <location>
        <begin position="38"/>
        <end position="229"/>
    </location>
</feature>
<dbReference type="PATRIC" id="fig|1122219.3.peg.3432"/>
<comment type="caution">
    <text evidence="2">The sequence shown here is derived from an EMBL/GenBank/DDBJ whole genome shotgun (WGS) entry which is preliminary data.</text>
</comment>
<dbReference type="InterPro" id="IPR007160">
    <property type="entry name" value="DUF362"/>
</dbReference>
<dbReference type="InParanoid" id="A0A0J6ZQ52"/>
<dbReference type="AlphaFoldDB" id="A0A0J6ZQ52"/>